<feature type="transmembrane region" description="Helical" evidence="3">
    <location>
        <begin position="68"/>
        <end position="91"/>
    </location>
</feature>
<evidence type="ECO:0000256" key="3">
    <source>
        <dbReference type="SAM" id="Phobius"/>
    </source>
</evidence>
<evidence type="ECO:0000259" key="4">
    <source>
        <dbReference type="Pfam" id="PF11904"/>
    </source>
</evidence>
<dbReference type="SUPFAM" id="SSF48403">
    <property type="entry name" value="Ankyrin repeat"/>
    <property type="match status" value="1"/>
</dbReference>
<dbReference type="InterPro" id="IPR042352">
    <property type="entry name" value="EFCAB14"/>
</dbReference>
<feature type="compositionally biased region" description="Basic residues" evidence="2">
    <location>
        <begin position="17"/>
        <end position="29"/>
    </location>
</feature>
<dbReference type="InterPro" id="IPR036770">
    <property type="entry name" value="Ankyrin_rpt-contain_sf"/>
</dbReference>
<evidence type="ECO:0000313" key="6">
    <source>
        <dbReference type="Proteomes" id="UP000694402"/>
    </source>
</evidence>
<dbReference type="PANTHER" id="PTHR15717:SF2">
    <property type="entry name" value="EF-HAND CALCIUM-BINDING DOMAIN-CONTAINING PROTEIN 14"/>
    <property type="match status" value="1"/>
</dbReference>
<proteinExistence type="predicted"/>
<keyword evidence="6" id="KW-1185">Reference proteome</keyword>
<dbReference type="Proteomes" id="UP000694402">
    <property type="component" value="Unassembled WGS sequence"/>
</dbReference>
<reference evidence="5" key="2">
    <citation type="submission" date="2025-09" db="UniProtKB">
        <authorList>
            <consortium name="Ensembl"/>
        </authorList>
    </citation>
    <scope>IDENTIFICATION</scope>
</reference>
<feature type="repeat" description="ANK" evidence="1">
    <location>
        <begin position="418"/>
        <end position="450"/>
    </location>
</feature>
<keyword evidence="3" id="KW-0472">Membrane</keyword>
<evidence type="ECO:0000256" key="2">
    <source>
        <dbReference type="SAM" id="MobiDB-lite"/>
    </source>
</evidence>
<accession>A0A8C8M774</accession>
<dbReference type="AlphaFoldDB" id="A0A8C8M774"/>
<keyword evidence="3" id="KW-0812">Transmembrane</keyword>
<organism evidence="5 6">
    <name type="scientific">Oncorhynchus tshawytscha</name>
    <name type="common">Chinook salmon</name>
    <name type="synonym">Salmo tshawytscha</name>
    <dbReference type="NCBI Taxonomy" id="74940"/>
    <lineage>
        <taxon>Eukaryota</taxon>
        <taxon>Metazoa</taxon>
        <taxon>Chordata</taxon>
        <taxon>Craniata</taxon>
        <taxon>Vertebrata</taxon>
        <taxon>Euteleostomi</taxon>
        <taxon>Actinopterygii</taxon>
        <taxon>Neopterygii</taxon>
        <taxon>Teleostei</taxon>
        <taxon>Protacanthopterygii</taxon>
        <taxon>Salmoniformes</taxon>
        <taxon>Salmonidae</taxon>
        <taxon>Salmoninae</taxon>
        <taxon>Oncorhynchus</taxon>
    </lineage>
</organism>
<dbReference type="InterPro" id="IPR002110">
    <property type="entry name" value="Ankyrin_rpt"/>
</dbReference>
<dbReference type="GeneTree" id="ENSGT00950000182928"/>
<feature type="region of interest" description="Disordered" evidence="2">
    <location>
        <begin position="1"/>
        <end position="45"/>
    </location>
</feature>
<gene>
    <name evidence="5" type="primary">EFCAB14</name>
</gene>
<sequence length="816" mass="92011">MKKRKELNALIGLGDSKRKKTKKGSGHRLLRTEPPDSESESSSDEEEFSNLGTVAAFGKISYVQCCNVCYPLILFIILAACVMACAGLLWMQIALKEDLDSLKEKLHTMESSQKVSSHEIPKLSEDLKMKQRKLEDIESGDKGLNKLWSNLTEMNRKISLLDSAVNHLKANIKSASDLINLPTTVEELQKSVATIGSTLTSVQHDVQTMQTTLADQKKEMDDLKMAMDVTHLREVVREVNTTQTLYHAWTGDQIHSLHTSVSNLTQRVSFIEQGSAQTTPFSDLVEVVEPVPISGGATVPVKDPVTERDTNADGINAATSEATHGSKPTRRPRFLTSNRSKRESGIENLKIVSFPGVNSLKDLNELFEHTGTDPTSQGMSYQVLRKLFDTATPDHRSLERYDKDGDQRFSLAELKAAAGNTPLHVAVMMGHKECALLLLAHNAPVKVKNAQGWSPLAEAISYGDRQMITAILRKLKQQSRESVADKRPKLLRALKELGDFYFELHWDFQSWVPLLSRILPSDNCKIYKQGINIRLDTTLIDFSDMKCQRGDLSFIFNGDAPPSKSFYVLDNEQKVYQRIHHEESEMETEEEVDILMSSDVYSATLSTKSITFSRSQIGWLFREDKTERVGNFLADFYSVNGLVLESRKRREHLSEEDVLRNKAIMESLSKGGNLVEQNYEPQRRLSLTAPDPNTISWEEYISAEHGKAPHLGRELVCKESKKNFKATVAMSQDFPLGIESLLNVLEVIAPFKHFNKLREFVQMKLPPGFPVKLDIPVFPTITATVTFQEFRYDDFEESIFSIPADYKEDPSRFPDL</sequence>
<feature type="compositionally biased region" description="Acidic residues" evidence="2">
    <location>
        <begin position="35"/>
        <end position="45"/>
    </location>
</feature>
<evidence type="ECO:0000313" key="5">
    <source>
        <dbReference type="Ensembl" id="ENSOTSP00005070581.2"/>
    </source>
</evidence>
<keyword evidence="3" id="KW-1133">Transmembrane helix</keyword>
<feature type="domain" description="Ankyrin repeat" evidence="4">
    <location>
        <begin position="534"/>
        <end position="794"/>
    </location>
</feature>
<dbReference type="Ensembl" id="ENSOTST00005076603.2">
    <property type="protein sequence ID" value="ENSOTSP00005070581.2"/>
    <property type="gene ID" value="ENSOTSG00005068130.1"/>
</dbReference>
<reference evidence="5" key="1">
    <citation type="submission" date="2025-08" db="UniProtKB">
        <authorList>
            <consortium name="Ensembl"/>
        </authorList>
    </citation>
    <scope>IDENTIFICATION</scope>
</reference>
<protein>
    <recommendedName>
        <fullName evidence="4">Ankyrin repeat domain-containing protein</fullName>
    </recommendedName>
</protein>
<dbReference type="PROSITE" id="PS50088">
    <property type="entry name" value="ANK_REPEAT"/>
    <property type="match status" value="1"/>
</dbReference>
<feature type="region of interest" description="Disordered" evidence="2">
    <location>
        <begin position="315"/>
        <end position="340"/>
    </location>
</feature>
<dbReference type="InterPro" id="IPR055285">
    <property type="entry name" value="ANKRD13_C"/>
</dbReference>
<name>A0A8C8M774_ONCTS</name>
<dbReference type="PROSITE" id="PS50297">
    <property type="entry name" value="ANK_REP_REGION"/>
    <property type="match status" value="1"/>
</dbReference>
<dbReference type="Gene3D" id="1.25.40.20">
    <property type="entry name" value="Ankyrin repeat-containing domain"/>
    <property type="match status" value="1"/>
</dbReference>
<dbReference type="PANTHER" id="PTHR15717">
    <property type="entry name" value="PROTEIN KIAA0494"/>
    <property type="match status" value="1"/>
</dbReference>
<evidence type="ECO:0000256" key="1">
    <source>
        <dbReference type="PROSITE-ProRule" id="PRU00023"/>
    </source>
</evidence>
<dbReference type="FunFam" id="1.25.40.20:FF:000282">
    <property type="entry name" value="Ankyrin repeat domain-containing protein 13C-A"/>
    <property type="match status" value="1"/>
</dbReference>
<dbReference type="SMART" id="SM00248">
    <property type="entry name" value="ANK"/>
    <property type="match status" value="2"/>
</dbReference>
<keyword evidence="1" id="KW-0040">ANK repeat</keyword>
<dbReference type="Pfam" id="PF11904">
    <property type="entry name" value="ANKRD13_C"/>
    <property type="match status" value="1"/>
</dbReference>
<dbReference type="Pfam" id="PF12796">
    <property type="entry name" value="Ank_2"/>
    <property type="match status" value="1"/>
</dbReference>